<sequence length="96" mass="10517">MRAPNGLTIAMMAFYALALIIKACWVETSWWAVILGPLGLFVAGCVAAAICVGMHKVASDAATRAQLRASGWLKARRLRTALRQDLALLREFNDDR</sequence>
<keyword evidence="1" id="KW-0812">Transmembrane</keyword>
<proteinExistence type="predicted"/>
<reference evidence="2" key="1">
    <citation type="submission" date="2020-03" db="EMBL/GenBank/DDBJ databases">
        <title>The deep terrestrial virosphere.</title>
        <authorList>
            <person name="Holmfeldt K."/>
            <person name="Nilsson E."/>
            <person name="Simone D."/>
            <person name="Lopez-Fernandez M."/>
            <person name="Wu X."/>
            <person name="de Brujin I."/>
            <person name="Lundin D."/>
            <person name="Andersson A."/>
            <person name="Bertilsson S."/>
            <person name="Dopson M."/>
        </authorList>
    </citation>
    <scope>NUCLEOTIDE SEQUENCE</scope>
    <source>
        <strain evidence="2">MM415B04213</strain>
    </source>
</reference>
<evidence type="ECO:0000313" key="2">
    <source>
        <dbReference type="EMBL" id="QJA93499.1"/>
    </source>
</evidence>
<dbReference type="EMBL" id="MT143153">
    <property type="protein sequence ID" value="QJA93499.1"/>
    <property type="molecule type" value="Genomic_DNA"/>
</dbReference>
<name>A0A6M3LGL4_9ZZZZ</name>
<feature type="transmembrane region" description="Helical" evidence="1">
    <location>
        <begin position="31"/>
        <end position="54"/>
    </location>
</feature>
<organism evidence="2">
    <name type="scientific">viral metagenome</name>
    <dbReference type="NCBI Taxonomy" id="1070528"/>
    <lineage>
        <taxon>unclassified sequences</taxon>
        <taxon>metagenomes</taxon>
        <taxon>organismal metagenomes</taxon>
    </lineage>
</organism>
<accession>A0A6M3LGL4</accession>
<keyword evidence="1" id="KW-1133">Transmembrane helix</keyword>
<protein>
    <submittedName>
        <fullName evidence="2">Uncharacterized protein</fullName>
    </submittedName>
</protein>
<evidence type="ECO:0000256" key="1">
    <source>
        <dbReference type="SAM" id="Phobius"/>
    </source>
</evidence>
<gene>
    <name evidence="2" type="ORF">MM415B04213_0013</name>
</gene>
<dbReference type="AlphaFoldDB" id="A0A6M3LGL4"/>
<feature type="transmembrane region" description="Helical" evidence="1">
    <location>
        <begin position="7"/>
        <end position="25"/>
    </location>
</feature>
<keyword evidence="1" id="KW-0472">Membrane</keyword>